<proteinExistence type="predicted"/>
<dbReference type="EMBL" id="KQ982554">
    <property type="protein sequence ID" value="KYQ55114.1"/>
    <property type="molecule type" value="Genomic_DNA"/>
</dbReference>
<organism evidence="2 3">
    <name type="scientific">Mycetomoellerius zeteki</name>
    <dbReference type="NCBI Taxonomy" id="64791"/>
    <lineage>
        <taxon>Eukaryota</taxon>
        <taxon>Metazoa</taxon>
        <taxon>Ecdysozoa</taxon>
        <taxon>Arthropoda</taxon>
        <taxon>Hexapoda</taxon>
        <taxon>Insecta</taxon>
        <taxon>Pterygota</taxon>
        <taxon>Neoptera</taxon>
        <taxon>Endopterygota</taxon>
        <taxon>Hymenoptera</taxon>
        <taxon>Apocrita</taxon>
        <taxon>Aculeata</taxon>
        <taxon>Formicoidea</taxon>
        <taxon>Formicidae</taxon>
        <taxon>Myrmicinae</taxon>
        <taxon>Mycetomoellerius</taxon>
    </lineage>
</organism>
<dbReference type="Proteomes" id="UP000075809">
    <property type="component" value="Unassembled WGS sequence"/>
</dbReference>
<keyword evidence="3" id="KW-1185">Reference proteome</keyword>
<accession>A0A151X4A1</accession>
<name>A0A151X4A1_9HYME</name>
<evidence type="ECO:0000256" key="1">
    <source>
        <dbReference type="SAM" id="MobiDB-lite"/>
    </source>
</evidence>
<protein>
    <recommendedName>
        <fullName evidence="4">CCHC-type domain-containing protein</fullName>
    </recommendedName>
</protein>
<gene>
    <name evidence="2" type="ORF">ALC60_05966</name>
</gene>
<sequence>MLRIKFAGQVLPREVFLFKTRHEVRPFISKSRICFACYRVGHIAKVCKGPPRCLYCGSNRHDNEDSCPQRGANMEAICINCKGSHLATSKEFPIVSKQDLIIKMAATENISIADARKIVNDQSGLSSLHDTRTDLQDFPRLKPNLYYNSTNSNCFESPNSFNVLDADDQGNGYKSYADAVGSRSAPYDPPYHGHNKHRLAQAPLARQNPGQ</sequence>
<evidence type="ECO:0008006" key="4">
    <source>
        <dbReference type="Google" id="ProtNLM"/>
    </source>
</evidence>
<dbReference type="AlphaFoldDB" id="A0A151X4A1"/>
<dbReference type="SUPFAM" id="SSF57756">
    <property type="entry name" value="Retrovirus zinc finger-like domains"/>
    <property type="match status" value="1"/>
</dbReference>
<dbReference type="InterPro" id="IPR036875">
    <property type="entry name" value="Znf_CCHC_sf"/>
</dbReference>
<evidence type="ECO:0000313" key="3">
    <source>
        <dbReference type="Proteomes" id="UP000075809"/>
    </source>
</evidence>
<evidence type="ECO:0000313" key="2">
    <source>
        <dbReference type="EMBL" id="KYQ55114.1"/>
    </source>
</evidence>
<dbReference type="STRING" id="64791.A0A151X4A1"/>
<dbReference type="Gene3D" id="4.10.60.10">
    <property type="entry name" value="Zinc finger, CCHC-type"/>
    <property type="match status" value="1"/>
</dbReference>
<dbReference type="GO" id="GO:0008270">
    <property type="term" value="F:zinc ion binding"/>
    <property type="evidence" value="ECO:0007669"/>
    <property type="project" value="InterPro"/>
</dbReference>
<feature type="region of interest" description="Disordered" evidence="1">
    <location>
        <begin position="174"/>
        <end position="211"/>
    </location>
</feature>
<dbReference type="GO" id="GO:0003676">
    <property type="term" value="F:nucleic acid binding"/>
    <property type="evidence" value="ECO:0007669"/>
    <property type="project" value="InterPro"/>
</dbReference>
<reference evidence="2 3" key="1">
    <citation type="submission" date="2015-09" db="EMBL/GenBank/DDBJ databases">
        <title>Trachymyrmex zeteki WGS genome.</title>
        <authorList>
            <person name="Nygaard S."/>
            <person name="Hu H."/>
            <person name="Boomsma J."/>
            <person name="Zhang G."/>
        </authorList>
    </citation>
    <scope>NUCLEOTIDE SEQUENCE [LARGE SCALE GENOMIC DNA]</scope>
    <source>
        <strain evidence="2">Tzet28-1</strain>
        <tissue evidence="2">Whole body</tissue>
    </source>
</reference>